<dbReference type="SMART" id="SM00192">
    <property type="entry name" value="LDLa"/>
    <property type="match status" value="1"/>
</dbReference>
<dbReference type="SUPFAM" id="SSF49410">
    <property type="entry name" value="Alpha-macroglobulin receptor domain"/>
    <property type="match status" value="1"/>
</dbReference>
<dbReference type="SUPFAM" id="SSF57424">
    <property type="entry name" value="LDL receptor-like module"/>
    <property type="match status" value="1"/>
</dbReference>
<evidence type="ECO:0000313" key="6">
    <source>
        <dbReference type="EMBL" id="KAK2185901.1"/>
    </source>
</evidence>
<dbReference type="GO" id="GO:0005615">
    <property type="term" value="C:extracellular space"/>
    <property type="evidence" value="ECO:0007669"/>
    <property type="project" value="InterPro"/>
</dbReference>
<feature type="domain" description="Alpha-macroglobulin receptor-binding" evidence="5">
    <location>
        <begin position="1382"/>
        <end position="1472"/>
    </location>
</feature>
<comment type="caution">
    <text evidence="6">The sequence shown here is derived from an EMBL/GenBank/DDBJ whole genome shotgun (WGS) entry which is preliminary data.</text>
</comment>
<dbReference type="SUPFAM" id="SSF48239">
    <property type="entry name" value="Terpenoid cyclases/Protein prenyltransferases"/>
    <property type="match status" value="1"/>
</dbReference>
<keyword evidence="7" id="KW-1185">Reference proteome</keyword>
<comment type="caution">
    <text evidence="2">Lacks conserved residue(s) required for the propagation of feature annotation.</text>
</comment>
<dbReference type="Gene3D" id="4.10.400.10">
    <property type="entry name" value="Low-density Lipoprotein Receptor"/>
    <property type="match status" value="1"/>
</dbReference>
<sequence length="1524" mass="172610">MIVSLCRTYLIVAPRRVRPDLVVQISVSVFQLPYRHLTVHAAISNNREALTHVTARFVSGSSRLMQMKMPESAVPGNYSLRIEGMSAPNSFVFRNETPLLFRAKHVSVFISTDKTFYKHRSTVHFRVVALKPNLLPVMSGSINIYVKDAYGHVVRKWIAQQLKHGFFEKKFATDHPARHGWWSITVEGWGYKYKPCRFRTHLYLKTKMDVNVTVPTYITDNEYALAGVVKAAHTTGVDVKGNATVVLDIQPKGVTEKDKFVTITKTTAWFTKEWAFAFPLSEMRKIVPSLEGAKFTVTATVTDWYFIETKLARAYSTFYSSETHIRFLGGTVRVFKPGSPLNVYIAVYHEDGSRYTAMRYRQVAIHTSVRRRNGGTILMEETRRMIPEDSIVRYSFTPGPDDEKVTISAAHDGLTRKYKQLTAWRHYTRKNQYLKVTSSTDSPEVNTYIVFTVRCSVYVPEIHYLIVSGGNIVLTNTLFMKHRQKTFSVALSRDMVPNSKIVVSCIVNGEEVLADSLSFYVNGIRNNGVDVQLTMGKDISGSTTEVIAAGDPGAFVALATAQYHLYRSGASPFFSQHDVVEELSGYDDHTSNSYTQTWLHEEGRQEDVHFHASSTAIDTNSTFSSAGLIVFTDADLTRFPAASECNETMGILPCFQGSCYYADQQCDGEKQCEDGADELGCPSTDDVSVHRPPAYKKLWRLERELDDHVFAWKTSYIKPHGDARMRFDIPIMPQVWVLGAFSLHPEKGLAFNEYPLQMDTTRSMYIVVELPKHAVRGEQLGVQVAIFNKGGEPVEALLTLKGSKQFDFVTVQDSGQVRSYNPRTVGGRDIQTLVPLQPGDNRFVHFPILPRVLGKVKVKVSVATIGDSLDVTKSVLVRLEGITNEYNTPYLIDLVTKGSVLIPDLQMPVPEQFIKPDQRKHLYVPGSATAEITLVGDIVGPGIYLKRMRGMFMLGYIHTNVESYIFNFGNNLLWLKYLKTVNQLPPKTLDQTLYNMNKDMQNIYKYIHKNFAVGYYTREVLACVWSTSLALEFLSMAVIPEWEQTLYIDVDILNRLALWLTSQQNVTSGAFRSTKYIPDIRLLSNMTGSDGLRLNISDTAHALMSLVAGRTVLTGEAQGRAERAVAAAADYLANNFHRLVDPFEICLVTYALHLANHQFRGEAFHIMKRHKRTGEFEYWSEHPVAPNPTQIINTVPYRLHRRSPPLYQSRAVEGTAYALMVYLRHNELTEAMSIMKWLQTQRNFEAGFDGTQDTLRATQALVAVAERDTNRHLYNMIVTLEATAAPQWKRTVHLRRGNFATRHVVKVPKTFGSVRAKVQGSGLALLQMSTKVNVEHPEQIRRPPERSFDLEVDNLLFWGRNGSHIEMNICIRWVRTDIAPNSGAAVLEVDIPTGYHVKWAVLQDHRLDGAVRVMLSKFAYQKVIMGIEFLNNSRNCFFIPAERWHPVANMTIQNKIRVYSKYEPAMHNTTMYTTYNLFHLHICQVCGSFQCPYCPFYNGGSTLSGLQAATLTLLHLTYWLSAYL</sequence>
<dbReference type="Pfam" id="PF07703">
    <property type="entry name" value="A2M_BRD"/>
    <property type="match status" value="1"/>
</dbReference>
<evidence type="ECO:0000256" key="1">
    <source>
        <dbReference type="ARBA" id="ARBA00023157"/>
    </source>
</evidence>
<dbReference type="PANTHER" id="PTHR11412">
    <property type="entry name" value="MACROGLOBULIN / COMPLEMENT"/>
    <property type="match status" value="1"/>
</dbReference>
<dbReference type="InterPro" id="IPR013783">
    <property type="entry name" value="Ig-like_fold"/>
</dbReference>
<dbReference type="SMART" id="SM01361">
    <property type="entry name" value="A2M_recep"/>
    <property type="match status" value="1"/>
</dbReference>
<accession>A0AAD9UE24</accession>
<feature type="domain" description="Alpha-2-macroglobulin" evidence="4">
    <location>
        <begin position="709"/>
        <end position="800"/>
    </location>
</feature>
<gene>
    <name evidence="6" type="ORF">NP493_217g01005</name>
</gene>
<dbReference type="Pfam" id="PF01835">
    <property type="entry name" value="MG2"/>
    <property type="match status" value="1"/>
</dbReference>
<name>A0AAD9UE24_RIDPI</name>
<dbReference type="Gene3D" id="2.60.40.690">
    <property type="entry name" value="Alpha-macroglobulin, receptor-binding domain"/>
    <property type="match status" value="1"/>
</dbReference>
<dbReference type="InterPro" id="IPR011626">
    <property type="entry name" value="Alpha-macroglobulin_TED"/>
</dbReference>
<dbReference type="InterPro" id="IPR002172">
    <property type="entry name" value="LDrepeatLR_classA_rpt"/>
</dbReference>
<dbReference type="SMART" id="SM01359">
    <property type="entry name" value="A2M_N_2"/>
    <property type="match status" value="1"/>
</dbReference>
<dbReference type="Gene3D" id="2.60.40.1930">
    <property type="match status" value="2"/>
</dbReference>
<feature type="domain" description="Alpha-2-macroglobulin bait region" evidence="3">
    <location>
        <begin position="434"/>
        <end position="565"/>
    </location>
</feature>
<keyword evidence="1 2" id="KW-1015">Disulfide bond</keyword>
<dbReference type="Gene3D" id="2.60.40.10">
    <property type="entry name" value="Immunoglobulins"/>
    <property type="match status" value="1"/>
</dbReference>
<dbReference type="InterPro" id="IPR011625">
    <property type="entry name" value="A2M_N_BRD"/>
</dbReference>
<dbReference type="Pfam" id="PF07678">
    <property type="entry name" value="TED_complement"/>
    <property type="match status" value="1"/>
</dbReference>
<dbReference type="InterPro" id="IPR009048">
    <property type="entry name" value="A-macroglobulin_rcpt-bd"/>
</dbReference>
<dbReference type="SMART" id="SM01360">
    <property type="entry name" value="A2M"/>
    <property type="match status" value="1"/>
</dbReference>
<evidence type="ECO:0000259" key="4">
    <source>
        <dbReference type="SMART" id="SM01360"/>
    </source>
</evidence>
<feature type="disulfide bond" evidence="2">
    <location>
        <begin position="654"/>
        <end position="672"/>
    </location>
</feature>
<protein>
    <recommendedName>
        <fullName evidence="8">CD109 antigen</fullName>
    </recommendedName>
</protein>
<dbReference type="Pfam" id="PF00207">
    <property type="entry name" value="A2M"/>
    <property type="match status" value="1"/>
</dbReference>
<dbReference type="Gene3D" id="2.60.40.1940">
    <property type="match status" value="1"/>
</dbReference>
<dbReference type="EMBL" id="JAODUO010000218">
    <property type="protein sequence ID" value="KAK2185901.1"/>
    <property type="molecule type" value="Genomic_DNA"/>
</dbReference>
<organism evidence="6 7">
    <name type="scientific">Ridgeia piscesae</name>
    <name type="common">Tubeworm</name>
    <dbReference type="NCBI Taxonomy" id="27915"/>
    <lineage>
        <taxon>Eukaryota</taxon>
        <taxon>Metazoa</taxon>
        <taxon>Spiralia</taxon>
        <taxon>Lophotrochozoa</taxon>
        <taxon>Annelida</taxon>
        <taxon>Polychaeta</taxon>
        <taxon>Sedentaria</taxon>
        <taxon>Canalipalpata</taxon>
        <taxon>Sabellida</taxon>
        <taxon>Siboglinidae</taxon>
        <taxon>Ridgeia</taxon>
    </lineage>
</organism>
<dbReference type="Pfam" id="PF07677">
    <property type="entry name" value="A2M_recep"/>
    <property type="match status" value="1"/>
</dbReference>
<dbReference type="InterPro" id="IPR001599">
    <property type="entry name" value="Macroglobln_a2"/>
</dbReference>
<dbReference type="Proteomes" id="UP001209878">
    <property type="component" value="Unassembled WGS sequence"/>
</dbReference>
<dbReference type="Gene3D" id="1.50.10.20">
    <property type="match status" value="1"/>
</dbReference>
<dbReference type="InterPro" id="IPR050473">
    <property type="entry name" value="A2M/Complement_sys"/>
</dbReference>
<evidence type="ECO:0000259" key="3">
    <source>
        <dbReference type="SMART" id="SM01359"/>
    </source>
</evidence>
<feature type="disulfide bond" evidence="2">
    <location>
        <begin position="666"/>
        <end position="681"/>
    </location>
</feature>
<dbReference type="InterPro" id="IPR036055">
    <property type="entry name" value="LDL_receptor-like_sf"/>
</dbReference>
<dbReference type="Gene3D" id="2.60.40.2950">
    <property type="match status" value="1"/>
</dbReference>
<dbReference type="InterPro" id="IPR036595">
    <property type="entry name" value="A-macroglobulin_rcpt-bd_sf"/>
</dbReference>
<evidence type="ECO:0000256" key="2">
    <source>
        <dbReference type="PROSITE-ProRule" id="PRU00124"/>
    </source>
</evidence>
<dbReference type="InterPro" id="IPR002890">
    <property type="entry name" value="MG2"/>
</dbReference>
<dbReference type="CDD" id="cd00112">
    <property type="entry name" value="LDLa"/>
    <property type="match status" value="1"/>
</dbReference>
<proteinExistence type="predicted"/>
<dbReference type="GO" id="GO:0004866">
    <property type="term" value="F:endopeptidase inhibitor activity"/>
    <property type="evidence" value="ECO:0007669"/>
    <property type="project" value="InterPro"/>
</dbReference>
<evidence type="ECO:0000313" key="7">
    <source>
        <dbReference type="Proteomes" id="UP001209878"/>
    </source>
</evidence>
<dbReference type="PROSITE" id="PS50068">
    <property type="entry name" value="LDLRA_2"/>
    <property type="match status" value="1"/>
</dbReference>
<reference evidence="6" key="1">
    <citation type="journal article" date="2023" name="Mol. Biol. Evol.">
        <title>Third-Generation Sequencing Reveals the Adaptive Role of the Epigenome in Three Deep-Sea Polychaetes.</title>
        <authorList>
            <person name="Perez M."/>
            <person name="Aroh O."/>
            <person name="Sun Y."/>
            <person name="Lan Y."/>
            <person name="Juniper S.K."/>
            <person name="Young C.R."/>
            <person name="Angers B."/>
            <person name="Qian P.Y."/>
        </authorList>
    </citation>
    <scope>NUCLEOTIDE SEQUENCE</scope>
    <source>
        <strain evidence="6">R07B-5</strain>
    </source>
</reference>
<evidence type="ECO:0000259" key="5">
    <source>
        <dbReference type="SMART" id="SM01361"/>
    </source>
</evidence>
<evidence type="ECO:0008006" key="8">
    <source>
        <dbReference type="Google" id="ProtNLM"/>
    </source>
</evidence>
<dbReference type="PANTHER" id="PTHR11412:SF146">
    <property type="entry name" value="CD109 ANTIGEN"/>
    <property type="match status" value="1"/>
</dbReference>
<dbReference type="InterPro" id="IPR008930">
    <property type="entry name" value="Terpenoid_cyclase/PrenylTrfase"/>
</dbReference>